<feature type="binding site" evidence="11">
    <location>
        <position position="41"/>
    </location>
    <ligand>
        <name>substrate</name>
    </ligand>
</feature>
<dbReference type="OrthoDB" id="8909021at2"/>
<dbReference type="Pfam" id="PF02110">
    <property type="entry name" value="HK"/>
    <property type="match status" value="1"/>
</dbReference>
<protein>
    <recommendedName>
        <fullName evidence="11">Hydroxyethylthiazole kinase</fullName>
        <ecNumber evidence="11">2.7.1.50</ecNumber>
    </recommendedName>
    <alternativeName>
        <fullName evidence="11">4-methyl-5-beta-hydroxyethylthiazole kinase</fullName>
        <shortName evidence="11">TH kinase</shortName>
        <shortName evidence="11">Thz kinase</shortName>
    </alternativeName>
</protein>
<comment type="pathway">
    <text evidence="3 11">Cofactor biosynthesis; thiamine diphosphate biosynthesis; 4-methyl-5-(2-phosphoethyl)-thiazole from 5-(2-hydroxyethyl)-4-methylthiazole: step 1/1.</text>
</comment>
<comment type="cofactor">
    <cofactor evidence="2 11">
        <name>Mg(2+)</name>
        <dbReference type="ChEBI" id="CHEBI:18420"/>
    </cofactor>
</comment>
<dbReference type="Gene3D" id="3.40.1190.20">
    <property type="match status" value="1"/>
</dbReference>
<organism evidence="12 13">
    <name type="scientific">Alitibacter langaaensis DSM 22999</name>
    <dbReference type="NCBI Taxonomy" id="1122935"/>
    <lineage>
        <taxon>Bacteria</taxon>
        <taxon>Pseudomonadati</taxon>
        <taxon>Pseudomonadota</taxon>
        <taxon>Gammaproteobacteria</taxon>
        <taxon>Pasteurellales</taxon>
        <taxon>Pasteurellaceae</taxon>
        <taxon>Alitibacter</taxon>
    </lineage>
</organism>
<evidence type="ECO:0000256" key="3">
    <source>
        <dbReference type="ARBA" id="ARBA00004868"/>
    </source>
</evidence>
<dbReference type="InterPro" id="IPR029056">
    <property type="entry name" value="Ribokinase-like"/>
</dbReference>
<keyword evidence="10 11" id="KW-0784">Thiamine biosynthesis</keyword>
<accession>A0A2U0T8K2</accession>
<evidence type="ECO:0000313" key="12">
    <source>
        <dbReference type="EMBL" id="PVX39854.1"/>
    </source>
</evidence>
<keyword evidence="8 11" id="KW-0067">ATP-binding</keyword>
<evidence type="ECO:0000256" key="5">
    <source>
        <dbReference type="ARBA" id="ARBA00022723"/>
    </source>
</evidence>
<dbReference type="GO" id="GO:0009229">
    <property type="term" value="P:thiamine diphosphate biosynthetic process"/>
    <property type="evidence" value="ECO:0007669"/>
    <property type="project" value="UniProtKB-UniRule"/>
</dbReference>
<keyword evidence="5 11" id="KW-0479">Metal-binding</keyword>
<keyword evidence="4 11" id="KW-0808">Transferase</keyword>
<evidence type="ECO:0000256" key="6">
    <source>
        <dbReference type="ARBA" id="ARBA00022741"/>
    </source>
</evidence>
<dbReference type="UniPathway" id="UPA00060">
    <property type="reaction ID" value="UER00139"/>
</dbReference>
<evidence type="ECO:0000313" key="13">
    <source>
        <dbReference type="Proteomes" id="UP000245909"/>
    </source>
</evidence>
<dbReference type="PRINTS" id="PR01099">
    <property type="entry name" value="HYETHTZKNASE"/>
</dbReference>
<dbReference type="GO" id="GO:0004417">
    <property type="term" value="F:hydroxyethylthiazole kinase activity"/>
    <property type="evidence" value="ECO:0007669"/>
    <property type="project" value="UniProtKB-UniRule"/>
</dbReference>
<evidence type="ECO:0000256" key="1">
    <source>
        <dbReference type="ARBA" id="ARBA00001771"/>
    </source>
</evidence>
<evidence type="ECO:0000256" key="4">
    <source>
        <dbReference type="ARBA" id="ARBA00022679"/>
    </source>
</evidence>
<sequence>MQFKYLNLVRERNPLVHCMTNIVVANFSANGLLALGASPFMSTSPQEVAEIQTFGQALLINIGTLNKSDVDAMLIAGKAANQQGIPVVLDPVGAGATAYRRQVTSQLLSEIQFTAIRGNAAEIAFLANVDWQGKGVDAGQGEANLGEIARTAAQKYQCIVAVSGEIDYLSDGKNVIQIANGTPLFPKITGSGCLLGAVIAAFLGVVDKQDNLNAVVEACTVYALAGEIAAQNLSTQVGSFATAFLNQLAEISCENLTALLKLNKENNNA</sequence>
<dbReference type="NCBIfam" id="NF006830">
    <property type="entry name" value="PRK09355.1"/>
    <property type="match status" value="1"/>
</dbReference>
<gene>
    <name evidence="11" type="primary">thiM</name>
    <name evidence="12" type="ORF">C8D76_10455</name>
</gene>
<dbReference type="EC" id="2.7.1.50" evidence="11"/>
<dbReference type="InterPro" id="IPR000417">
    <property type="entry name" value="Hyethyz_kinase"/>
</dbReference>
<comment type="caution">
    <text evidence="12">The sequence shown here is derived from an EMBL/GenBank/DDBJ whole genome shotgun (WGS) entry which is preliminary data.</text>
</comment>
<dbReference type="GO" id="GO:0000287">
    <property type="term" value="F:magnesium ion binding"/>
    <property type="evidence" value="ECO:0007669"/>
    <property type="project" value="UniProtKB-UniRule"/>
</dbReference>
<dbReference type="EMBL" id="QENU01000004">
    <property type="protein sequence ID" value="PVX39854.1"/>
    <property type="molecule type" value="Genomic_DNA"/>
</dbReference>
<dbReference type="HAMAP" id="MF_00228">
    <property type="entry name" value="Thz_kinase"/>
    <property type="match status" value="1"/>
</dbReference>
<dbReference type="SUPFAM" id="SSF53613">
    <property type="entry name" value="Ribokinase-like"/>
    <property type="match status" value="1"/>
</dbReference>
<dbReference type="Proteomes" id="UP000245909">
    <property type="component" value="Unassembled WGS sequence"/>
</dbReference>
<name>A0A2U0T8K2_9PAST</name>
<evidence type="ECO:0000256" key="8">
    <source>
        <dbReference type="ARBA" id="ARBA00022840"/>
    </source>
</evidence>
<comment type="catalytic activity">
    <reaction evidence="1 11">
        <text>5-(2-hydroxyethyl)-4-methylthiazole + ATP = 4-methyl-5-(2-phosphooxyethyl)-thiazole + ADP + H(+)</text>
        <dbReference type="Rhea" id="RHEA:24212"/>
        <dbReference type="ChEBI" id="CHEBI:15378"/>
        <dbReference type="ChEBI" id="CHEBI:17957"/>
        <dbReference type="ChEBI" id="CHEBI:30616"/>
        <dbReference type="ChEBI" id="CHEBI:58296"/>
        <dbReference type="ChEBI" id="CHEBI:456216"/>
        <dbReference type="EC" id="2.7.1.50"/>
    </reaction>
</comment>
<evidence type="ECO:0000256" key="11">
    <source>
        <dbReference type="HAMAP-Rule" id="MF_00228"/>
    </source>
</evidence>
<feature type="binding site" evidence="11">
    <location>
        <position position="190"/>
    </location>
    <ligand>
        <name>substrate</name>
    </ligand>
</feature>
<comment type="function">
    <text evidence="11">Catalyzes the phosphorylation of the hydroxyl group of 4-methyl-5-beta-hydroxyethylthiazole (THZ).</text>
</comment>
<evidence type="ECO:0000256" key="10">
    <source>
        <dbReference type="ARBA" id="ARBA00022977"/>
    </source>
</evidence>
<keyword evidence="9 11" id="KW-0460">Magnesium</keyword>
<dbReference type="RefSeq" id="WP_116631567.1">
    <property type="nucleotide sequence ID" value="NZ_QENU01000004.1"/>
</dbReference>
<comment type="similarity">
    <text evidence="11">Belongs to the Thz kinase family.</text>
</comment>
<evidence type="ECO:0000256" key="2">
    <source>
        <dbReference type="ARBA" id="ARBA00001946"/>
    </source>
</evidence>
<feature type="binding site" evidence="11">
    <location>
        <position position="117"/>
    </location>
    <ligand>
        <name>ATP</name>
        <dbReference type="ChEBI" id="CHEBI:30616"/>
    </ligand>
</feature>
<evidence type="ECO:0000256" key="7">
    <source>
        <dbReference type="ARBA" id="ARBA00022777"/>
    </source>
</evidence>
<dbReference type="GO" id="GO:0009228">
    <property type="term" value="P:thiamine biosynthetic process"/>
    <property type="evidence" value="ECO:0007669"/>
    <property type="project" value="UniProtKB-KW"/>
</dbReference>
<keyword evidence="6 11" id="KW-0547">Nucleotide-binding</keyword>
<keyword evidence="13" id="KW-1185">Reference proteome</keyword>
<proteinExistence type="inferred from homology"/>
<dbReference type="NCBIfam" id="TIGR00694">
    <property type="entry name" value="thiM"/>
    <property type="match status" value="1"/>
</dbReference>
<dbReference type="GO" id="GO:0005524">
    <property type="term" value="F:ATP binding"/>
    <property type="evidence" value="ECO:0007669"/>
    <property type="project" value="UniProtKB-UniRule"/>
</dbReference>
<evidence type="ECO:0000256" key="9">
    <source>
        <dbReference type="ARBA" id="ARBA00022842"/>
    </source>
</evidence>
<dbReference type="AlphaFoldDB" id="A0A2U0T8K2"/>
<dbReference type="CDD" id="cd01170">
    <property type="entry name" value="THZ_kinase"/>
    <property type="match status" value="1"/>
</dbReference>
<keyword evidence="7 11" id="KW-0418">Kinase</keyword>
<reference evidence="12 13" key="1">
    <citation type="submission" date="2018-05" db="EMBL/GenBank/DDBJ databases">
        <title>Genomic Encyclopedia of Type Strains, Phase IV (KMG-IV): sequencing the most valuable type-strain genomes for metagenomic binning, comparative biology and taxonomic classification.</title>
        <authorList>
            <person name="Goeker M."/>
        </authorList>
    </citation>
    <scope>NUCLEOTIDE SEQUENCE [LARGE SCALE GENOMIC DNA]</scope>
    <source>
        <strain evidence="12 13">DSM 22999</strain>
    </source>
</reference>
<dbReference type="PIRSF" id="PIRSF000513">
    <property type="entry name" value="Thz_kinase"/>
    <property type="match status" value="1"/>
</dbReference>
<feature type="binding site" evidence="11">
    <location>
        <position position="163"/>
    </location>
    <ligand>
        <name>ATP</name>
        <dbReference type="ChEBI" id="CHEBI:30616"/>
    </ligand>
</feature>